<feature type="transmembrane region" description="Helical" evidence="8">
    <location>
        <begin position="6"/>
        <end position="24"/>
    </location>
</feature>
<feature type="transmembrane region" description="Helical" evidence="8">
    <location>
        <begin position="55"/>
        <end position="75"/>
    </location>
</feature>
<name>A0ABW3JJ65_9FLAO</name>
<reference evidence="11" key="1">
    <citation type="journal article" date="2019" name="Int. J. Syst. Evol. Microbiol.">
        <title>The Global Catalogue of Microorganisms (GCM) 10K type strain sequencing project: providing services to taxonomists for standard genome sequencing and annotation.</title>
        <authorList>
            <consortium name="The Broad Institute Genomics Platform"/>
            <consortium name="The Broad Institute Genome Sequencing Center for Infectious Disease"/>
            <person name="Wu L."/>
            <person name="Ma J."/>
        </authorList>
    </citation>
    <scope>NUCLEOTIDE SEQUENCE [LARGE SCALE GENOMIC DNA]</scope>
    <source>
        <strain evidence="11">CCUG 62414</strain>
    </source>
</reference>
<comment type="subcellular location">
    <subcellularLocation>
        <location evidence="1">Cell membrane</location>
        <topology evidence="1">Multi-pass membrane protein</topology>
    </subcellularLocation>
</comment>
<protein>
    <submittedName>
        <fullName evidence="10">Threonine/serine exporter family protein</fullName>
    </submittedName>
</protein>
<dbReference type="InterPro" id="IPR024528">
    <property type="entry name" value="ThrE_2"/>
</dbReference>
<feature type="domain" description="Threonine/Serine exporter ThrE" evidence="9">
    <location>
        <begin position="15"/>
        <end position="146"/>
    </location>
</feature>
<evidence type="ECO:0000256" key="3">
    <source>
        <dbReference type="ARBA" id="ARBA00022519"/>
    </source>
</evidence>
<evidence type="ECO:0000313" key="11">
    <source>
        <dbReference type="Proteomes" id="UP001597061"/>
    </source>
</evidence>
<dbReference type="RefSeq" id="WP_379926011.1">
    <property type="nucleotide sequence ID" value="NZ_JBHTJI010000001.1"/>
</dbReference>
<keyword evidence="11" id="KW-1185">Reference proteome</keyword>
<evidence type="ECO:0000256" key="8">
    <source>
        <dbReference type="SAM" id="Phobius"/>
    </source>
</evidence>
<keyword evidence="2" id="KW-1003">Cell membrane</keyword>
<dbReference type="InterPro" id="IPR050539">
    <property type="entry name" value="ThrE_Dicarb/AminoAcid_Exp"/>
</dbReference>
<dbReference type="EMBL" id="JBHTJI010000001">
    <property type="protein sequence ID" value="MFD0990414.1"/>
    <property type="molecule type" value="Genomic_DNA"/>
</dbReference>
<evidence type="ECO:0000256" key="4">
    <source>
        <dbReference type="ARBA" id="ARBA00022692"/>
    </source>
</evidence>
<evidence type="ECO:0000256" key="6">
    <source>
        <dbReference type="ARBA" id="ARBA00023136"/>
    </source>
</evidence>
<dbReference type="Pfam" id="PF12821">
    <property type="entry name" value="ThrE_2"/>
    <property type="match status" value="1"/>
</dbReference>
<feature type="transmembrane region" description="Helical" evidence="8">
    <location>
        <begin position="31"/>
        <end position="49"/>
    </location>
</feature>
<feature type="transmembrane region" description="Helical" evidence="8">
    <location>
        <begin position="82"/>
        <end position="102"/>
    </location>
</feature>
<evidence type="ECO:0000256" key="1">
    <source>
        <dbReference type="ARBA" id="ARBA00004651"/>
    </source>
</evidence>
<feature type="transmembrane region" description="Helical" evidence="8">
    <location>
        <begin position="131"/>
        <end position="148"/>
    </location>
</feature>
<evidence type="ECO:0000256" key="7">
    <source>
        <dbReference type="ARBA" id="ARBA00034125"/>
    </source>
</evidence>
<comment type="similarity">
    <text evidence="7">Belongs to the ThrE exporter (TC 2.A.79) family.</text>
</comment>
<comment type="caution">
    <text evidence="10">The sequence shown here is derived from an EMBL/GenBank/DDBJ whole genome shotgun (WGS) entry which is preliminary data.</text>
</comment>
<keyword evidence="4 8" id="KW-0812">Transmembrane</keyword>
<evidence type="ECO:0000313" key="10">
    <source>
        <dbReference type="EMBL" id="MFD0990414.1"/>
    </source>
</evidence>
<keyword evidence="6 8" id="KW-0472">Membrane</keyword>
<evidence type="ECO:0000256" key="2">
    <source>
        <dbReference type="ARBA" id="ARBA00022475"/>
    </source>
</evidence>
<evidence type="ECO:0000256" key="5">
    <source>
        <dbReference type="ARBA" id="ARBA00022989"/>
    </source>
</evidence>
<gene>
    <name evidence="10" type="ORF">ACFQ1R_09920</name>
</gene>
<accession>A0ABW3JJ65</accession>
<organism evidence="10 11">
    <name type="scientific">Mariniflexile jejuense</name>
    <dbReference type="NCBI Taxonomy" id="1173582"/>
    <lineage>
        <taxon>Bacteria</taxon>
        <taxon>Pseudomonadati</taxon>
        <taxon>Bacteroidota</taxon>
        <taxon>Flavobacteriia</taxon>
        <taxon>Flavobacteriales</taxon>
        <taxon>Flavobacteriaceae</taxon>
        <taxon>Mariniflexile</taxon>
    </lineage>
</organism>
<dbReference type="Proteomes" id="UP001597061">
    <property type="component" value="Unassembled WGS sequence"/>
</dbReference>
<dbReference type="PANTHER" id="PTHR34390">
    <property type="entry name" value="UPF0442 PROTEIN YJJB-RELATED"/>
    <property type="match status" value="1"/>
</dbReference>
<evidence type="ECO:0000259" key="9">
    <source>
        <dbReference type="Pfam" id="PF12821"/>
    </source>
</evidence>
<keyword evidence="3" id="KW-0997">Cell inner membrane</keyword>
<sequence>MEILIFIEKAIWFGCAAVGFAILFNVPTRTLIPVFLMAALGGITKLFFMHWNIGVVFSTFIGCAVIGILSIFAAHYKHSPPFVFSIPAVIPMVPGTFAYYTMKGFIKLAYNTNPDKFMSLLDNTITNGSKTLFVLMAITIGVYAPMLLTRKESAKQIKISLFNKFNK</sequence>
<dbReference type="PANTHER" id="PTHR34390:SF1">
    <property type="entry name" value="SUCCINATE TRANSPORTER SUBUNIT YJJB-RELATED"/>
    <property type="match status" value="1"/>
</dbReference>
<proteinExistence type="inferred from homology"/>
<keyword evidence="5 8" id="KW-1133">Transmembrane helix</keyword>